<evidence type="ECO:0000256" key="5">
    <source>
        <dbReference type="ARBA" id="ARBA00039325"/>
    </source>
</evidence>
<dbReference type="AlphaFoldDB" id="A0A674C0J4"/>
<dbReference type="InterPro" id="IPR009053">
    <property type="entry name" value="Prefoldin"/>
</dbReference>
<comment type="function">
    <text evidence="4">Binds specifically to cytosolic chaperonin (c-CPN) and transfers target proteins to it. Binds to nascent polypeptide chain and promotes folding in an environment in which there are many competing pathways for nonnative proteins.</text>
</comment>
<accession>A0A674C0J4</accession>
<dbReference type="SUPFAM" id="SSF46579">
    <property type="entry name" value="Prefoldin"/>
    <property type="match status" value="1"/>
</dbReference>
<gene>
    <name evidence="7" type="primary">PFDN1</name>
</gene>
<evidence type="ECO:0000256" key="6">
    <source>
        <dbReference type="SAM" id="MobiDB-lite"/>
    </source>
</evidence>
<dbReference type="InterPro" id="IPR002777">
    <property type="entry name" value="PFD_beta-like"/>
</dbReference>
<dbReference type="PANTHER" id="PTHR20903">
    <property type="entry name" value="PREFOLDIN SUBUNIT 1-RELATED"/>
    <property type="match status" value="1"/>
</dbReference>
<evidence type="ECO:0000256" key="4">
    <source>
        <dbReference type="ARBA" id="ARBA00024667"/>
    </source>
</evidence>
<dbReference type="Proteomes" id="UP000472277">
    <property type="component" value="Chromosome 19"/>
</dbReference>
<dbReference type="GO" id="GO:0016272">
    <property type="term" value="C:prefoldin complex"/>
    <property type="evidence" value="ECO:0007669"/>
    <property type="project" value="InterPro"/>
</dbReference>
<dbReference type="GeneTree" id="ENSGT00390000009786"/>
<proteinExistence type="inferred from homology"/>
<sequence>MLTQCCLICSCRPLQSCNRKKIDTQQKAKLADLQIDQLTGMKKHANLTSAEIKTLPDNTHMYEGVGCMFILQSKEDINTQLTDKQKTANEKMKELEKPYLERSVKEDEDNIREMPSHIEPTTHTH</sequence>
<dbReference type="GO" id="GO:0051082">
    <property type="term" value="F:unfolded protein binding"/>
    <property type="evidence" value="ECO:0007669"/>
    <property type="project" value="InterPro"/>
</dbReference>
<dbReference type="Pfam" id="PF01920">
    <property type="entry name" value="Prefoldin_2"/>
    <property type="match status" value="1"/>
</dbReference>
<reference evidence="7" key="2">
    <citation type="submission" date="2025-09" db="UniProtKB">
        <authorList>
            <consortium name="Ensembl"/>
        </authorList>
    </citation>
    <scope>IDENTIFICATION</scope>
</reference>
<protein>
    <recommendedName>
        <fullName evidence="5">Prefoldin subunit 1</fullName>
    </recommendedName>
</protein>
<dbReference type="OMA" id="NIYQGVG"/>
<dbReference type="GO" id="GO:0044183">
    <property type="term" value="F:protein folding chaperone"/>
    <property type="evidence" value="ECO:0007669"/>
    <property type="project" value="TreeGrafter"/>
</dbReference>
<keyword evidence="8" id="KW-1185">Reference proteome</keyword>
<evidence type="ECO:0000313" key="8">
    <source>
        <dbReference type="Proteomes" id="UP000472277"/>
    </source>
</evidence>
<feature type="region of interest" description="Disordered" evidence="6">
    <location>
        <begin position="100"/>
        <end position="125"/>
    </location>
</feature>
<reference evidence="7" key="1">
    <citation type="submission" date="2025-08" db="UniProtKB">
        <authorList>
            <consortium name="Ensembl"/>
        </authorList>
    </citation>
    <scope>IDENTIFICATION</scope>
</reference>
<comment type="similarity">
    <text evidence="1">Belongs to the prefoldin subunit beta family.</text>
</comment>
<evidence type="ECO:0000256" key="3">
    <source>
        <dbReference type="ARBA" id="ARBA00023186"/>
    </source>
</evidence>
<dbReference type="InParanoid" id="A0A674C0J4"/>
<organism evidence="7 8">
    <name type="scientific">Salmo trutta</name>
    <name type="common">Brown trout</name>
    <dbReference type="NCBI Taxonomy" id="8032"/>
    <lineage>
        <taxon>Eukaryota</taxon>
        <taxon>Metazoa</taxon>
        <taxon>Chordata</taxon>
        <taxon>Craniata</taxon>
        <taxon>Vertebrata</taxon>
        <taxon>Euteleostomi</taxon>
        <taxon>Actinopterygii</taxon>
        <taxon>Neopterygii</taxon>
        <taxon>Teleostei</taxon>
        <taxon>Protacanthopterygii</taxon>
        <taxon>Salmoniformes</taxon>
        <taxon>Salmonidae</taxon>
        <taxon>Salmoninae</taxon>
        <taxon>Salmo</taxon>
    </lineage>
</organism>
<keyword evidence="3" id="KW-0143">Chaperone</keyword>
<evidence type="ECO:0000313" key="7">
    <source>
        <dbReference type="Ensembl" id="ENSSTUP00000076831.1"/>
    </source>
</evidence>
<dbReference type="CDD" id="cd23164">
    <property type="entry name" value="Prefoldin_1"/>
    <property type="match status" value="1"/>
</dbReference>
<name>A0A674C0J4_SALTR</name>
<dbReference type="Ensembl" id="ENSSTUT00000081812.1">
    <property type="protein sequence ID" value="ENSSTUP00000076831.1"/>
    <property type="gene ID" value="ENSSTUG00000033869.1"/>
</dbReference>
<evidence type="ECO:0000256" key="1">
    <source>
        <dbReference type="ARBA" id="ARBA00008045"/>
    </source>
</evidence>
<evidence type="ECO:0000256" key="2">
    <source>
        <dbReference type="ARBA" id="ARBA00011695"/>
    </source>
</evidence>
<dbReference type="Gene3D" id="1.10.287.370">
    <property type="match status" value="1"/>
</dbReference>
<comment type="subunit">
    <text evidence="2">Heterohexamer of two PFD-alpha type and four PFD-beta type subunits.</text>
</comment>
<dbReference type="GO" id="GO:0005737">
    <property type="term" value="C:cytoplasm"/>
    <property type="evidence" value="ECO:0007669"/>
    <property type="project" value="TreeGrafter"/>
</dbReference>
<dbReference type="PANTHER" id="PTHR20903:SF0">
    <property type="entry name" value="PREFOLDIN SUBUNIT 1"/>
    <property type="match status" value="1"/>
</dbReference>